<dbReference type="CDD" id="cd00590">
    <property type="entry name" value="RRM_SF"/>
    <property type="match status" value="1"/>
</dbReference>
<dbReference type="InterPro" id="IPR050502">
    <property type="entry name" value="Euk_RNA-bind_prot"/>
</dbReference>
<comment type="caution">
    <text evidence="4">The sequence shown here is derived from an EMBL/GenBank/DDBJ whole genome shotgun (WGS) entry which is preliminary data.</text>
</comment>
<dbReference type="EMBL" id="BLLF01000670">
    <property type="protein sequence ID" value="GFH13946.1"/>
    <property type="molecule type" value="Genomic_DNA"/>
</dbReference>
<organism evidence="4 5">
    <name type="scientific">Haematococcus lacustris</name>
    <name type="common">Green alga</name>
    <name type="synonym">Haematococcus pluvialis</name>
    <dbReference type="NCBI Taxonomy" id="44745"/>
    <lineage>
        <taxon>Eukaryota</taxon>
        <taxon>Viridiplantae</taxon>
        <taxon>Chlorophyta</taxon>
        <taxon>core chlorophytes</taxon>
        <taxon>Chlorophyceae</taxon>
        <taxon>CS clade</taxon>
        <taxon>Chlamydomonadales</taxon>
        <taxon>Haematococcaceae</taxon>
        <taxon>Haematococcus</taxon>
    </lineage>
</organism>
<dbReference type="InterPro" id="IPR035979">
    <property type="entry name" value="RBD_domain_sf"/>
</dbReference>
<sequence>MGPVRPPSQPGARLFISNLAYNTTWQQLKDHFKVLGNVVYCTVFKDKATGQSKGSGIVEFEHAQDARTAISKLSNSIMVHGLPFAYDNMMLRDMFKSITGGNILNTHDQLGRGKGYGLVCFDTPAAAQAAIDKYNGSELHGRLLSVGLDKKLQGAP</sequence>
<dbReference type="GO" id="GO:0005634">
    <property type="term" value="C:nucleus"/>
    <property type="evidence" value="ECO:0007669"/>
    <property type="project" value="TreeGrafter"/>
</dbReference>
<dbReference type="PANTHER" id="PTHR48025:SF1">
    <property type="entry name" value="RRM DOMAIN-CONTAINING PROTEIN"/>
    <property type="match status" value="1"/>
</dbReference>
<dbReference type="InterPro" id="IPR012677">
    <property type="entry name" value="Nucleotide-bd_a/b_plait_sf"/>
</dbReference>
<gene>
    <name evidence="4" type="ORF">HaLaN_09915</name>
</gene>
<dbReference type="AlphaFoldDB" id="A0A699Z3U7"/>
<feature type="domain" description="RRM" evidence="3">
    <location>
        <begin position="12"/>
        <end position="81"/>
    </location>
</feature>
<protein>
    <recommendedName>
        <fullName evidence="3">RRM domain-containing protein</fullName>
    </recommendedName>
</protein>
<keyword evidence="5" id="KW-1185">Reference proteome</keyword>
<dbReference type="InterPro" id="IPR000504">
    <property type="entry name" value="RRM_dom"/>
</dbReference>
<evidence type="ECO:0000256" key="1">
    <source>
        <dbReference type="ARBA" id="ARBA00022884"/>
    </source>
</evidence>
<proteinExistence type="predicted"/>
<evidence type="ECO:0000313" key="5">
    <source>
        <dbReference type="Proteomes" id="UP000485058"/>
    </source>
</evidence>
<dbReference type="Pfam" id="PF00076">
    <property type="entry name" value="RRM_1"/>
    <property type="match status" value="2"/>
</dbReference>
<dbReference type="SMART" id="SM00360">
    <property type="entry name" value="RRM"/>
    <property type="match status" value="2"/>
</dbReference>
<evidence type="ECO:0000313" key="4">
    <source>
        <dbReference type="EMBL" id="GFH13946.1"/>
    </source>
</evidence>
<dbReference type="PANTHER" id="PTHR48025">
    <property type="entry name" value="OS02G0815200 PROTEIN"/>
    <property type="match status" value="1"/>
</dbReference>
<dbReference type="Proteomes" id="UP000485058">
    <property type="component" value="Unassembled WGS sequence"/>
</dbReference>
<dbReference type="Gene3D" id="3.30.70.330">
    <property type="match status" value="2"/>
</dbReference>
<dbReference type="PROSITE" id="PS50102">
    <property type="entry name" value="RRM"/>
    <property type="match status" value="2"/>
</dbReference>
<dbReference type="SUPFAM" id="SSF54928">
    <property type="entry name" value="RNA-binding domain, RBD"/>
    <property type="match status" value="1"/>
</dbReference>
<reference evidence="4 5" key="1">
    <citation type="submission" date="2020-02" db="EMBL/GenBank/DDBJ databases">
        <title>Draft genome sequence of Haematococcus lacustris strain NIES-144.</title>
        <authorList>
            <person name="Morimoto D."/>
            <person name="Nakagawa S."/>
            <person name="Yoshida T."/>
            <person name="Sawayama S."/>
        </authorList>
    </citation>
    <scope>NUCLEOTIDE SEQUENCE [LARGE SCALE GENOMIC DNA]</scope>
    <source>
        <strain evidence="4 5">NIES-144</strain>
    </source>
</reference>
<evidence type="ECO:0000256" key="2">
    <source>
        <dbReference type="PROSITE-ProRule" id="PRU00176"/>
    </source>
</evidence>
<keyword evidence="1 2" id="KW-0694">RNA-binding</keyword>
<name>A0A699Z3U7_HAELA</name>
<feature type="domain" description="RRM" evidence="3">
    <location>
        <begin position="75"/>
        <end position="151"/>
    </location>
</feature>
<dbReference type="GO" id="GO:0003729">
    <property type="term" value="F:mRNA binding"/>
    <property type="evidence" value="ECO:0007669"/>
    <property type="project" value="TreeGrafter"/>
</dbReference>
<accession>A0A699Z3U7</accession>
<evidence type="ECO:0000259" key="3">
    <source>
        <dbReference type="PROSITE" id="PS50102"/>
    </source>
</evidence>